<protein>
    <submittedName>
        <fullName evidence="1">Uncharacterized protein</fullName>
    </submittedName>
</protein>
<accession>A0A9W4XGX2</accession>
<reference evidence="1" key="1">
    <citation type="submission" date="2023-01" db="EMBL/GenBank/DDBJ databases">
        <authorList>
            <person name="Van Ghelder C."/>
            <person name="Rancurel C."/>
        </authorList>
    </citation>
    <scope>NUCLEOTIDE SEQUENCE</scope>
    <source>
        <strain evidence="1">CNCM I-4278</strain>
    </source>
</reference>
<dbReference type="AlphaFoldDB" id="A0A9W4XGX2"/>
<organism evidence="1 2">
    <name type="scientific">Periconia digitata</name>
    <dbReference type="NCBI Taxonomy" id="1303443"/>
    <lineage>
        <taxon>Eukaryota</taxon>
        <taxon>Fungi</taxon>
        <taxon>Dikarya</taxon>
        <taxon>Ascomycota</taxon>
        <taxon>Pezizomycotina</taxon>
        <taxon>Dothideomycetes</taxon>
        <taxon>Pleosporomycetidae</taxon>
        <taxon>Pleosporales</taxon>
        <taxon>Massarineae</taxon>
        <taxon>Periconiaceae</taxon>
        <taxon>Periconia</taxon>
    </lineage>
</organism>
<evidence type="ECO:0000313" key="2">
    <source>
        <dbReference type="Proteomes" id="UP001152607"/>
    </source>
</evidence>
<evidence type="ECO:0000313" key="1">
    <source>
        <dbReference type="EMBL" id="CAI6330618.1"/>
    </source>
</evidence>
<name>A0A9W4XGX2_9PLEO</name>
<sequence>MSHKHCSWNHLSFYTFLRVILPYCPSLSRPLYLQRIIHAK</sequence>
<dbReference type="EMBL" id="CAOQHR010000002">
    <property type="protein sequence ID" value="CAI6330618.1"/>
    <property type="molecule type" value="Genomic_DNA"/>
</dbReference>
<proteinExistence type="predicted"/>
<comment type="caution">
    <text evidence="1">The sequence shown here is derived from an EMBL/GenBank/DDBJ whole genome shotgun (WGS) entry which is preliminary data.</text>
</comment>
<dbReference type="Proteomes" id="UP001152607">
    <property type="component" value="Unassembled WGS sequence"/>
</dbReference>
<keyword evidence="2" id="KW-1185">Reference proteome</keyword>
<gene>
    <name evidence="1" type="ORF">PDIGIT_LOCUS4271</name>
</gene>